<accession>A0A0F9HN92</accession>
<name>A0A0F9HN92_9ZZZZ</name>
<dbReference type="EMBL" id="LAZR01014606">
    <property type="protein sequence ID" value="KKM16751.1"/>
    <property type="molecule type" value="Genomic_DNA"/>
</dbReference>
<protein>
    <submittedName>
        <fullName evidence="1">Uncharacterized protein</fullName>
    </submittedName>
</protein>
<reference evidence="1" key="1">
    <citation type="journal article" date="2015" name="Nature">
        <title>Complex archaea that bridge the gap between prokaryotes and eukaryotes.</title>
        <authorList>
            <person name="Spang A."/>
            <person name="Saw J.H."/>
            <person name="Jorgensen S.L."/>
            <person name="Zaremba-Niedzwiedzka K."/>
            <person name="Martijn J."/>
            <person name="Lind A.E."/>
            <person name="van Eijk R."/>
            <person name="Schleper C."/>
            <person name="Guy L."/>
            <person name="Ettema T.J."/>
        </authorList>
    </citation>
    <scope>NUCLEOTIDE SEQUENCE</scope>
</reference>
<dbReference type="AlphaFoldDB" id="A0A0F9HN92"/>
<sequence>MSEPGFDFIRLTKPQWRYLKEVEKKHGIPWHIYIRDLIKLDMEGGNKGGSTVLSIDLENIIGRLESFLERPKDFVPSWQPEKPKPGSADFSGILDEDLVKPSALKKTVVLPPPHSPTGEVIGQRVSLMVELRQVLGLPELDTKRKLMMSRPIVTGMLSPPPPPPPPPSEE</sequence>
<evidence type="ECO:0000313" key="1">
    <source>
        <dbReference type="EMBL" id="KKM16751.1"/>
    </source>
</evidence>
<proteinExistence type="predicted"/>
<comment type="caution">
    <text evidence="1">The sequence shown here is derived from an EMBL/GenBank/DDBJ whole genome shotgun (WGS) entry which is preliminary data.</text>
</comment>
<organism evidence="1">
    <name type="scientific">marine sediment metagenome</name>
    <dbReference type="NCBI Taxonomy" id="412755"/>
    <lineage>
        <taxon>unclassified sequences</taxon>
        <taxon>metagenomes</taxon>
        <taxon>ecological metagenomes</taxon>
    </lineage>
</organism>
<gene>
    <name evidence="1" type="ORF">LCGC14_1682680</name>
</gene>